<dbReference type="EnsemblFungi" id="CEF84981">
    <property type="protein sequence ID" value="CEF84981"/>
    <property type="gene ID" value="FGRRES_07523"/>
</dbReference>
<feature type="compositionally biased region" description="Polar residues" evidence="1">
    <location>
        <begin position="69"/>
        <end position="81"/>
    </location>
</feature>
<reference evidence="2" key="2">
    <citation type="journal article" date="2010" name="Nature">
        <title>Comparative genomics reveals mobile pathogenicity chromosomes in Fusarium.</title>
        <authorList>
            <person name="Ma L.J."/>
            <person name="van der Does H.C."/>
            <person name="Borkovich K.A."/>
            <person name="Coleman J.J."/>
            <person name="Daboussi M.J."/>
            <person name="Di Pietro A."/>
            <person name="Dufresne M."/>
            <person name="Freitag M."/>
            <person name="Grabherr M."/>
            <person name="Henrissat B."/>
            <person name="Houterman P.M."/>
            <person name="Kang S."/>
            <person name="Shim W.B."/>
            <person name="Woloshuk C."/>
            <person name="Xie X."/>
            <person name="Xu J.R."/>
            <person name="Antoniw J."/>
            <person name="Baker S.E."/>
            <person name="Bluhm B.H."/>
            <person name="Breakspear A."/>
            <person name="Brown D.W."/>
            <person name="Butchko R.A."/>
            <person name="Chapman S."/>
            <person name="Coulson R."/>
            <person name="Coutinho P.M."/>
            <person name="Danchin E.G."/>
            <person name="Diener A."/>
            <person name="Gale L.R."/>
            <person name="Gardiner D.M."/>
            <person name="Goff S."/>
            <person name="Hammond-Kosack K.E."/>
            <person name="Hilburn K."/>
            <person name="Hua-Van A."/>
            <person name="Jonkers W."/>
            <person name="Kazan K."/>
            <person name="Kodira C.D."/>
            <person name="Koehrsen M."/>
            <person name="Kumar L."/>
            <person name="Lee Y.H."/>
            <person name="Li L."/>
            <person name="Manners J.M."/>
            <person name="Miranda-Saavedra D."/>
            <person name="Mukherjee M."/>
            <person name="Park G."/>
            <person name="Park J."/>
            <person name="Park S.Y."/>
            <person name="Proctor R.H."/>
            <person name="Regev A."/>
            <person name="Ruiz-Roldan M.C."/>
            <person name="Sain D."/>
            <person name="Sakthikumar S."/>
            <person name="Sykes S."/>
            <person name="Schwartz D.C."/>
            <person name="Turgeon B.G."/>
            <person name="Wapinski I."/>
            <person name="Yoder O."/>
            <person name="Young S."/>
            <person name="Zeng Q."/>
            <person name="Zhou S."/>
            <person name="Galagan J."/>
            <person name="Cuomo C.A."/>
            <person name="Kistler H.C."/>
            <person name="Rep M."/>
        </authorList>
    </citation>
    <scope>GENOME REANNOTATION</scope>
    <source>
        <strain evidence="2">PH-1 / ATCC MYA-4620 / FGSC 9075 / NRRL 31084</strain>
    </source>
</reference>
<evidence type="ECO:0000256" key="1">
    <source>
        <dbReference type="SAM" id="MobiDB-lite"/>
    </source>
</evidence>
<feature type="region of interest" description="Disordered" evidence="1">
    <location>
        <begin position="187"/>
        <end position="220"/>
    </location>
</feature>
<dbReference type="KEGG" id="fgr:FGSG_07523"/>
<accession>A0A098DSZ9</accession>
<reference evidence="2" key="1">
    <citation type="journal article" date="2007" name="Science">
        <title>The Fusarium graminearum genome reveals a link between localized polymorphism and pathogen specialization.</title>
        <authorList>
            <person name="Cuomo C.A."/>
            <person name="Gueldener U."/>
            <person name="Xu J.-R."/>
            <person name="Trail F."/>
            <person name="Turgeon B.G."/>
            <person name="Di Pietro A."/>
            <person name="Walton J.D."/>
            <person name="Ma L.-J."/>
            <person name="Baker S.E."/>
            <person name="Rep M."/>
            <person name="Adam G."/>
            <person name="Antoniw J."/>
            <person name="Baldwin T."/>
            <person name="Calvo S.E."/>
            <person name="Chang Y.-L."/>
            <person name="DeCaprio D."/>
            <person name="Gale L.R."/>
            <person name="Gnerre S."/>
            <person name="Goswami R.S."/>
            <person name="Hammond-Kosack K."/>
            <person name="Harris L.J."/>
            <person name="Hilburn K."/>
            <person name="Kennell J.C."/>
            <person name="Kroken S."/>
            <person name="Magnuson J.K."/>
            <person name="Mannhaupt G."/>
            <person name="Mauceli E.W."/>
            <person name="Mewes H.-W."/>
            <person name="Mitterbauer R."/>
            <person name="Muehlbauer G."/>
            <person name="Muensterkoetter M."/>
            <person name="Nelson D."/>
            <person name="O'Donnell K."/>
            <person name="Ouellet T."/>
            <person name="Qi W."/>
            <person name="Quesneville H."/>
            <person name="Roncero M.I.G."/>
            <person name="Seong K.-Y."/>
            <person name="Tetko I.V."/>
            <person name="Urban M."/>
            <person name="Waalwijk C."/>
            <person name="Ward T.J."/>
            <person name="Yao J."/>
            <person name="Birren B.W."/>
            <person name="Kistler H.C."/>
        </authorList>
    </citation>
    <scope>NUCLEOTIDE SEQUENCE [LARGE SCALE GENOMIC DNA]</scope>
    <source>
        <strain evidence="2">PH-1 / ATCC MYA-4620 / FGSC 9075 / NRRL 31084</strain>
    </source>
</reference>
<accession>I1RTL4</accession>
<sequence>MFPPLATRRVASKALSRSPRLECPSTHYNTRSPPTCAFSTKLTNRRAKAPNSQDSAAPNEKPAKVRVAPTTSERSAVLQQRLQEKSANLARNREEQLREARQRRLDRIKEERGKRAQAEGEEKKELTKEEVEKQKKEDYKRRYKELEWRWLKFIVGMPIFLVMSYDLFQRLVMKREQKIPPWKQAKINKEKEEKEKREKLEQVGEEVLKDRDSSQGHKSLSELAMRIGSLTAV</sequence>
<evidence type="ECO:0000313" key="2">
    <source>
        <dbReference type="EnsemblFungi" id="CEF84981"/>
    </source>
</evidence>
<gene>
    <name evidence="2" type="primary">FG07523.1</name>
</gene>
<feature type="region of interest" description="Disordered" evidence="1">
    <location>
        <begin position="1"/>
        <end position="130"/>
    </location>
</feature>
<dbReference type="AlphaFoldDB" id="I1RTL4"/>
<reference evidence="2" key="3">
    <citation type="submission" date="2017-01" db="UniProtKB">
        <authorList>
            <consortium name="EnsemblFungi"/>
        </authorList>
    </citation>
    <scope>IDENTIFICATION</scope>
    <source>
        <strain evidence="2">PH-1 / ATCC MYA-4620 / FGSC 9075 / NRRL 31084</strain>
    </source>
</reference>
<feature type="compositionally biased region" description="Basic and acidic residues" evidence="1">
    <location>
        <begin position="91"/>
        <end position="130"/>
    </location>
</feature>
<feature type="compositionally biased region" description="Basic and acidic residues" evidence="1">
    <location>
        <begin position="187"/>
        <end position="215"/>
    </location>
</feature>
<dbReference type="HOGENOM" id="CLU_1310198_0_0_1"/>
<dbReference type="EMBL" id="HG970335">
    <property type="status" value="NOT_ANNOTATED_CDS"/>
    <property type="molecule type" value="Genomic_DNA"/>
</dbReference>
<dbReference type="OrthoDB" id="3784821at2759"/>
<proteinExistence type="predicted"/>
<dbReference type="RefSeq" id="XP_011327299.1">
    <property type="nucleotide sequence ID" value="XM_011328997.1"/>
</dbReference>
<organism evidence="2">
    <name type="scientific">Gibberella zeae (strain ATCC MYA-4620 / CBS 123657 / FGSC 9075 / NRRL 31084 / PH-1)</name>
    <name type="common">Wheat head blight fungus</name>
    <name type="synonym">Fusarium graminearum</name>
    <dbReference type="NCBI Taxonomy" id="229533"/>
    <lineage>
        <taxon>Eukaryota</taxon>
        <taxon>Fungi</taxon>
        <taxon>Dikarya</taxon>
        <taxon>Ascomycota</taxon>
        <taxon>Pezizomycotina</taxon>
        <taxon>Sordariomycetes</taxon>
        <taxon>Hypocreomycetidae</taxon>
        <taxon>Hypocreales</taxon>
        <taxon>Nectriaceae</taxon>
        <taxon>Fusarium</taxon>
    </lineage>
</organism>
<protein>
    <submittedName>
        <fullName evidence="2">Uncharacterized protein</fullName>
    </submittedName>
</protein>
<feature type="compositionally biased region" description="Polar residues" evidence="1">
    <location>
        <begin position="26"/>
        <end position="42"/>
    </location>
</feature>
<name>I1RTL4_GIBZE</name>